<feature type="transmembrane region" description="Helical" evidence="1">
    <location>
        <begin position="20"/>
        <end position="40"/>
    </location>
</feature>
<feature type="transmembrane region" description="Helical" evidence="1">
    <location>
        <begin position="130"/>
        <end position="152"/>
    </location>
</feature>
<keyword evidence="3" id="KW-1185">Reference proteome</keyword>
<evidence type="ECO:0000313" key="3">
    <source>
        <dbReference type="Proteomes" id="UP001589646"/>
    </source>
</evidence>
<evidence type="ECO:0000313" key="2">
    <source>
        <dbReference type="EMBL" id="MFB9533858.1"/>
    </source>
</evidence>
<sequence length="358" mass="39087">MRPDLTFLSVVEDGPDDYVVGNGVAFVNVPGIAATVLALLDGSRTVEEVRKEVLERHGADVDVAAFVAGLDGVGLLREPDLPPNLWDRIRPWQVRWLFSPVANAVVALLTLCAVAAVIARPGIVTGMSGLVWADSLAFTLSFAVGSWALVFVHELSHILAARSLGVRAELSLGTRLQFLVVQTKVTGVWRLPRRRRYRAHLAGMRTDLFLVAVSACALYVAEHGLARLVLAICASQIVWQFLFFMRTDVYYALANACGNKNLMADAQAYLRERKSGRGRDKPVGVRVYAWFLVAGRVLGLAFLVGYTIPITVAVCRQAVAESQPATLVVVAFGWALYLWVFARRRLTALRSAPGSRSS</sequence>
<feature type="transmembrane region" description="Helical" evidence="1">
    <location>
        <begin position="324"/>
        <end position="342"/>
    </location>
</feature>
<dbReference type="EMBL" id="JBHMCE010000021">
    <property type="protein sequence ID" value="MFB9533858.1"/>
    <property type="molecule type" value="Genomic_DNA"/>
</dbReference>
<name>A0ABV5QG40_9ACTN</name>
<feature type="transmembrane region" description="Helical" evidence="1">
    <location>
        <begin position="287"/>
        <end position="312"/>
    </location>
</feature>
<protein>
    <submittedName>
        <fullName evidence="2">PqqD family protein</fullName>
    </submittedName>
</protein>
<feature type="transmembrane region" description="Helical" evidence="1">
    <location>
        <begin position="96"/>
        <end position="118"/>
    </location>
</feature>
<organism evidence="2 3">
    <name type="scientific">Nonomuraea roseola</name>
    <dbReference type="NCBI Taxonomy" id="46179"/>
    <lineage>
        <taxon>Bacteria</taxon>
        <taxon>Bacillati</taxon>
        <taxon>Actinomycetota</taxon>
        <taxon>Actinomycetes</taxon>
        <taxon>Streptosporangiales</taxon>
        <taxon>Streptosporangiaceae</taxon>
        <taxon>Nonomuraea</taxon>
    </lineage>
</organism>
<accession>A0ABV5QG40</accession>
<gene>
    <name evidence="2" type="ORF">ACFFRN_45305</name>
</gene>
<dbReference type="RefSeq" id="WP_346121895.1">
    <property type="nucleotide sequence ID" value="NZ_BAAAXC010000012.1"/>
</dbReference>
<feature type="transmembrane region" description="Helical" evidence="1">
    <location>
        <begin position="226"/>
        <end position="245"/>
    </location>
</feature>
<comment type="caution">
    <text evidence="2">The sequence shown here is derived from an EMBL/GenBank/DDBJ whole genome shotgun (WGS) entry which is preliminary data.</text>
</comment>
<feature type="transmembrane region" description="Helical" evidence="1">
    <location>
        <begin position="199"/>
        <end position="220"/>
    </location>
</feature>
<keyword evidence="1" id="KW-1133">Transmembrane helix</keyword>
<evidence type="ECO:0000256" key="1">
    <source>
        <dbReference type="SAM" id="Phobius"/>
    </source>
</evidence>
<reference evidence="2 3" key="1">
    <citation type="submission" date="2024-09" db="EMBL/GenBank/DDBJ databases">
        <authorList>
            <person name="Sun Q."/>
            <person name="Mori K."/>
        </authorList>
    </citation>
    <scope>NUCLEOTIDE SEQUENCE [LARGE SCALE GENOMIC DNA]</scope>
    <source>
        <strain evidence="2 3">JCM 3323</strain>
    </source>
</reference>
<keyword evidence="1" id="KW-0812">Transmembrane</keyword>
<keyword evidence="1" id="KW-0472">Membrane</keyword>
<dbReference type="Proteomes" id="UP001589646">
    <property type="component" value="Unassembled WGS sequence"/>
</dbReference>
<proteinExistence type="predicted"/>